<dbReference type="SUPFAM" id="SSF57716">
    <property type="entry name" value="Glucocorticoid receptor-like (DNA-binding domain)"/>
    <property type="match status" value="1"/>
</dbReference>
<feature type="region of interest" description="Disordered" evidence="2">
    <location>
        <begin position="335"/>
        <end position="366"/>
    </location>
</feature>
<dbReference type="PROSITE" id="PS50114">
    <property type="entry name" value="GATA_ZN_FINGER_2"/>
    <property type="match status" value="1"/>
</dbReference>
<evidence type="ECO:0000313" key="5">
    <source>
        <dbReference type="Proteomes" id="UP000005666"/>
    </source>
</evidence>
<dbReference type="GO" id="GO:0033698">
    <property type="term" value="C:Rpd3L complex"/>
    <property type="evidence" value="ECO:0007669"/>
    <property type="project" value="EnsemblFungi"/>
</dbReference>
<dbReference type="HOGENOM" id="CLU_041192_0_0_1"/>
<dbReference type="GO" id="GO:0008270">
    <property type="term" value="F:zinc ion binding"/>
    <property type="evidence" value="ECO:0007669"/>
    <property type="project" value="UniProtKB-KW"/>
</dbReference>
<evidence type="ECO:0000256" key="1">
    <source>
        <dbReference type="PROSITE-ProRule" id="PRU00094"/>
    </source>
</evidence>
<dbReference type="OrthoDB" id="2162994at2759"/>
<dbReference type="RefSeq" id="XP_003684307.1">
    <property type="nucleotide sequence ID" value="XM_003684259.1"/>
</dbReference>
<feature type="compositionally biased region" description="Low complexity" evidence="2">
    <location>
        <begin position="395"/>
        <end position="406"/>
    </location>
</feature>
<dbReference type="EMBL" id="HE612857">
    <property type="protein sequence ID" value="CCE61873.1"/>
    <property type="molecule type" value="Genomic_DNA"/>
</dbReference>
<dbReference type="GO" id="GO:0000987">
    <property type="term" value="F:cis-regulatory region sequence-specific DNA binding"/>
    <property type="evidence" value="ECO:0007669"/>
    <property type="project" value="EnsemblFungi"/>
</dbReference>
<evidence type="ECO:0000313" key="4">
    <source>
        <dbReference type="EMBL" id="CCE61873.1"/>
    </source>
</evidence>
<dbReference type="CDD" id="cd00202">
    <property type="entry name" value="ZnF_GATA"/>
    <property type="match status" value="1"/>
</dbReference>
<dbReference type="GO" id="GO:0001227">
    <property type="term" value="F:DNA-binding transcription repressor activity, RNA polymerase II-specific"/>
    <property type="evidence" value="ECO:0007669"/>
    <property type="project" value="EnsemblFungi"/>
</dbReference>
<dbReference type="GO" id="GO:1900461">
    <property type="term" value="P:positive regulation of pseudohyphal growth by positive regulation of transcription from RNA polymerase II promoter"/>
    <property type="evidence" value="ECO:0007669"/>
    <property type="project" value="EnsemblFungi"/>
</dbReference>
<feature type="region of interest" description="Disordered" evidence="2">
    <location>
        <begin position="199"/>
        <end position="233"/>
    </location>
</feature>
<keyword evidence="1" id="KW-0479">Metal-binding</keyword>
<feature type="compositionally biased region" description="Polar residues" evidence="2">
    <location>
        <begin position="383"/>
        <end position="394"/>
    </location>
</feature>
<dbReference type="GO" id="GO:0005933">
    <property type="term" value="C:cellular bud"/>
    <property type="evidence" value="ECO:0007669"/>
    <property type="project" value="EnsemblFungi"/>
</dbReference>
<feature type="region of interest" description="Disordered" evidence="2">
    <location>
        <begin position="15"/>
        <end position="41"/>
    </location>
</feature>
<sequence length="597" mass="66715">MSTLMNQYSMSKLNPAGPGFNERGANASIASSPGGSTSADRKHSFGFDDLLTAGNIGLNNLTTSPQAKSHSAPASIYSLSNSFLNNHKCDNGYSLNVNFSALENFKNNLELPPLRHLRLLPDPRIQEYAYNYPDTSENTPTWKKNLVAWCKQKNYQDYVKIVNETSFARFSSTQTIPSVLKPFDAFQNLTNNPNTYADLGPVTPPMSPNIKKLDVPTHRKRRQSITKPTDTETEVTGNVFNPVISPKLIQLVKTQYLEMSDNKKNVNTGNNKIERNLAADYNKHSQRHKKTNSFKAKQLKQLLDNRDLLNNTGATVTKLTGIDFDKARRRSNNLDRVEKPILKETASNHSLNKPRSRSLSLSRKARPTISPTRNLVMKVDNYQNRGSRGSSGTVTPRSSSPIRTSPITPPQNILKYRKFNMDSPPKVSGYNETYTLGDVVLTDKRGNETAAATTITTTTSSLNVKHKSKSVTPRKRSNGSPQHMHIRKCLSCNSSDSPCWRPSWSSKKHDQLCNSCGLRLQKTRTRCLTDSCKKIPTKSELTIMKTNGMIKETLNNGEVVEGYRCLFCNGVAETVTALQSPTFPKKIWIPVNRSLLK</sequence>
<evidence type="ECO:0000256" key="2">
    <source>
        <dbReference type="SAM" id="MobiDB-lite"/>
    </source>
</evidence>
<dbReference type="STRING" id="1071381.G8BPE2"/>
<keyword evidence="5" id="KW-1185">Reference proteome</keyword>
<gene>
    <name evidence="4" type="primary">TPHA0B02010</name>
    <name evidence="4" type="ordered locus">TPHA_0B02010</name>
</gene>
<feature type="region of interest" description="Disordered" evidence="2">
    <location>
        <begin position="383"/>
        <end position="410"/>
    </location>
</feature>
<dbReference type="OMA" id="SDSPCWR"/>
<dbReference type="GeneID" id="11535047"/>
<dbReference type="eggNOG" id="ENOG502QX5C">
    <property type="taxonomic scope" value="Eukaryota"/>
</dbReference>
<feature type="compositionally biased region" description="Polar residues" evidence="2">
    <location>
        <begin position="28"/>
        <end position="38"/>
    </location>
</feature>
<protein>
    <recommendedName>
        <fullName evidence="3">GATA-type domain-containing protein</fullName>
    </recommendedName>
</protein>
<dbReference type="AlphaFoldDB" id="G8BPE2"/>
<dbReference type="KEGG" id="tpf:TPHA_0B02010"/>
<reference evidence="4 5" key="1">
    <citation type="journal article" date="2011" name="Proc. Natl. Acad. Sci. U.S.A.">
        <title>Evolutionary erosion of yeast sex chromosomes by mating-type switching accidents.</title>
        <authorList>
            <person name="Gordon J.L."/>
            <person name="Armisen D."/>
            <person name="Proux-Wera E."/>
            <person name="Oheigeartaigh S.S."/>
            <person name="Byrne K.P."/>
            <person name="Wolfe K.H."/>
        </authorList>
    </citation>
    <scope>NUCLEOTIDE SEQUENCE [LARGE SCALE GENOMIC DNA]</scope>
    <source>
        <strain evidence="5">ATCC 24235 / CBS 4417 / NBRC 1672 / NRRL Y-8282 / UCD 70-5</strain>
    </source>
</reference>
<name>G8BPE2_TETPH</name>
<dbReference type="Proteomes" id="UP000005666">
    <property type="component" value="Chromosome 2"/>
</dbReference>
<evidence type="ECO:0000259" key="3">
    <source>
        <dbReference type="PROSITE" id="PS50114"/>
    </source>
</evidence>
<proteinExistence type="predicted"/>
<feature type="domain" description="GATA-type" evidence="3">
    <location>
        <begin position="487"/>
        <end position="518"/>
    </location>
</feature>
<dbReference type="InterPro" id="IPR000679">
    <property type="entry name" value="Znf_GATA"/>
</dbReference>
<organism evidence="4 5">
    <name type="scientific">Tetrapisispora phaffii (strain ATCC 24235 / CBS 4417 / NBRC 1672 / NRRL Y-8282 / UCD 70-5)</name>
    <name type="common">Yeast</name>
    <name type="synonym">Fabospora phaffii</name>
    <dbReference type="NCBI Taxonomy" id="1071381"/>
    <lineage>
        <taxon>Eukaryota</taxon>
        <taxon>Fungi</taxon>
        <taxon>Dikarya</taxon>
        <taxon>Ascomycota</taxon>
        <taxon>Saccharomycotina</taxon>
        <taxon>Saccharomycetes</taxon>
        <taxon>Saccharomycetales</taxon>
        <taxon>Saccharomycetaceae</taxon>
        <taxon>Tetrapisispora</taxon>
    </lineage>
</organism>
<dbReference type="GO" id="GO:0031495">
    <property type="term" value="P:negative regulation of mating type switching"/>
    <property type="evidence" value="ECO:0007669"/>
    <property type="project" value="EnsemblFungi"/>
</dbReference>
<accession>G8BPE2</accession>
<keyword evidence="1" id="KW-0863">Zinc-finger</keyword>
<keyword evidence="1" id="KW-0862">Zinc</keyword>
<dbReference type="SMART" id="SM00401">
    <property type="entry name" value="ZnF_GATA"/>
    <property type="match status" value="1"/>
</dbReference>